<keyword evidence="2" id="KW-0805">Transcription regulation</keyword>
<dbReference type="GO" id="GO:0005669">
    <property type="term" value="C:transcription factor TFIID complex"/>
    <property type="evidence" value="ECO:0007669"/>
    <property type="project" value="TreeGrafter"/>
</dbReference>
<dbReference type="PANTHER" id="PTHR21242">
    <property type="entry name" value="TRANSCRIPTION INITIATION FACTOR TFIID SUBUNIT 10"/>
    <property type="match status" value="1"/>
</dbReference>
<dbReference type="HOGENOM" id="CLU_064104_1_0_1"/>
<evidence type="ECO:0000256" key="4">
    <source>
        <dbReference type="ARBA" id="ARBA00023242"/>
    </source>
</evidence>
<dbReference type="GO" id="GO:0000124">
    <property type="term" value="C:SAGA complex"/>
    <property type="evidence" value="ECO:0007669"/>
    <property type="project" value="TreeGrafter"/>
</dbReference>
<dbReference type="PANTHER" id="PTHR21242:SF0">
    <property type="entry name" value="TRANSCRIPTION INITIATION FACTOR TFIID SUBUNIT 10"/>
    <property type="match status" value="1"/>
</dbReference>
<evidence type="ECO:0008006" key="9">
    <source>
        <dbReference type="Google" id="ProtNLM"/>
    </source>
</evidence>
<dbReference type="KEGG" id="tut:107362419"/>
<comment type="subcellular location">
    <subcellularLocation>
        <location evidence="1">Nucleus</location>
    </subcellularLocation>
</comment>
<organism evidence="7 8">
    <name type="scientific">Tetranychus urticae</name>
    <name type="common">Two-spotted spider mite</name>
    <dbReference type="NCBI Taxonomy" id="32264"/>
    <lineage>
        <taxon>Eukaryota</taxon>
        <taxon>Metazoa</taxon>
        <taxon>Ecdysozoa</taxon>
        <taxon>Arthropoda</taxon>
        <taxon>Chelicerata</taxon>
        <taxon>Arachnida</taxon>
        <taxon>Acari</taxon>
        <taxon>Acariformes</taxon>
        <taxon>Trombidiformes</taxon>
        <taxon>Prostigmata</taxon>
        <taxon>Eleutherengona</taxon>
        <taxon>Raphignathae</taxon>
        <taxon>Tetranychoidea</taxon>
        <taxon>Tetranychidae</taxon>
        <taxon>Tetranychus</taxon>
    </lineage>
</organism>
<dbReference type="GO" id="GO:0006367">
    <property type="term" value="P:transcription initiation at RNA polymerase II promoter"/>
    <property type="evidence" value="ECO:0007669"/>
    <property type="project" value="TreeGrafter"/>
</dbReference>
<dbReference type="STRING" id="32264.T1JTJ3"/>
<protein>
    <recommendedName>
        <fullName evidence="9">Transcription initiation factor TFIID subunit 10</fullName>
    </recommendedName>
</protein>
<keyword evidence="3" id="KW-0804">Transcription</keyword>
<dbReference type="GO" id="GO:0016251">
    <property type="term" value="F:RNA polymerase II general transcription initiation factor activity"/>
    <property type="evidence" value="ECO:0007669"/>
    <property type="project" value="TreeGrafter"/>
</dbReference>
<evidence type="ECO:0000256" key="2">
    <source>
        <dbReference type="ARBA" id="ARBA00023015"/>
    </source>
</evidence>
<dbReference type="GO" id="GO:1990841">
    <property type="term" value="F:promoter-specific chromatin binding"/>
    <property type="evidence" value="ECO:0007669"/>
    <property type="project" value="TreeGrafter"/>
</dbReference>
<feature type="compositionally biased region" description="Acidic residues" evidence="6">
    <location>
        <begin position="96"/>
        <end position="113"/>
    </location>
</feature>
<name>T1JTJ3_TETUR</name>
<feature type="region of interest" description="Disordered" evidence="6">
    <location>
        <begin position="1"/>
        <end position="119"/>
    </location>
</feature>
<feature type="compositionally biased region" description="Low complexity" evidence="6">
    <location>
        <begin position="11"/>
        <end position="95"/>
    </location>
</feature>
<reference evidence="7" key="2">
    <citation type="submission" date="2015-06" db="UniProtKB">
        <authorList>
            <consortium name="EnsemblMetazoa"/>
        </authorList>
    </citation>
    <scope>IDENTIFICATION</scope>
</reference>
<proteinExistence type="inferred from homology"/>
<keyword evidence="4" id="KW-0539">Nucleus</keyword>
<dbReference type="EMBL" id="CAEY01000481">
    <property type="status" value="NOT_ANNOTATED_CDS"/>
    <property type="molecule type" value="Genomic_DNA"/>
</dbReference>
<evidence type="ECO:0000256" key="6">
    <source>
        <dbReference type="SAM" id="MobiDB-lite"/>
    </source>
</evidence>
<gene>
    <name evidence="7" type="primary">107362419</name>
</gene>
<evidence type="ECO:0000313" key="7">
    <source>
        <dbReference type="EnsemblMetazoa" id="tetur01g14350.1"/>
    </source>
</evidence>
<evidence type="ECO:0000256" key="3">
    <source>
        <dbReference type="ARBA" id="ARBA00023163"/>
    </source>
</evidence>
<dbReference type="InterPro" id="IPR003923">
    <property type="entry name" value="TAF10"/>
</dbReference>
<dbReference type="Pfam" id="PF03540">
    <property type="entry name" value="TAF10"/>
    <property type="match status" value="1"/>
</dbReference>
<sequence length="223" mass="24791">MASTNEEPMIVEANETNPVVAENNNENNENNVNVNTNTNPTAATTASSSNSNGGENNDTNSNDHINTNESSNNVNSENIEDNTNSNLITNNSLNNEDMDDNGDDDGPQEEIEEDPKSPEREFKSLADFLLQLEDYTPTIPDAVTTHYLNTAGFETSDKRIIRLISLSAQKFISDIVNDALQHCKMRSASKKNTKDKRYTLTMEDLIPAVSDYGINIKKPYYFN</sequence>
<keyword evidence="8" id="KW-1185">Reference proteome</keyword>
<dbReference type="CDD" id="cd07982">
    <property type="entry name" value="HFD_TAF10"/>
    <property type="match status" value="1"/>
</dbReference>
<dbReference type="OrthoDB" id="154356at2759"/>
<reference evidence="8" key="1">
    <citation type="submission" date="2011-08" db="EMBL/GenBank/DDBJ databases">
        <authorList>
            <person name="Rombauts S."/>
        </authorList>
    </citation>
    <scope>NUCLEOTIDE SEQUENCE</scope>
    <source>
        <strain evidence="8">London</strain>
    </source>
</reference>
<dbReference type="eggNOG" id="KOG3423">
    <property type="taxonomic scope" value="Eukaryota"/>
</dbReference>
<dbReference type="Proteomes" id="UP000015104">
    <property type="component" value="Unassembled WGS sequence"/>
</dbReference>
<evidence type="ECO:0000256" key="5">
    <source>
        <dbReference type="ARBA" id="ARBA00025730"/>
    </source>
</evidence>
<accession>T1JTJ3</accession>
<dbReference type="AlphaFoldDB" id="T1JTJ3"/>
<comment type="similarity">
    <text evidence="5">Belongs to the TAF10 family.</text>
</comment>
<dbReference type="PRINTS" id="PR01443">
    <property type="entry name" value="TFIID30KDSUB"/>
</dbReference>
<evidence type="ECO:0000256" key="1">
    <source>
        <dbReference type="ARBA" id="ARBA00004123"/>
    </source>
</evidence>
<dbReference type="OMA" id="DICLDAM"/>
<dbReference type="EnsemblMetazoa" id="tetur01g14350.1">
    <property type="protein sequence ID" value="tetur01g14350.1"/>
    <property type="gene ID" value="tetur01g14350"/>
</dbReference>
<evidence type="ECO:0000313" key="8">
    <source>
        <dbReference type="Proteomes" id="UP000015104"/>
    </source>
</evidence>